<gene>
    <name evidence="4" type="ORF">CLODIP_2_CD14332</name>
</gene>
<dbReference type="InterPro" id="IPR050730">
    <property type="entry name" value="UBX_domain-protein"/>
</dbReference>
<keyword evidence="5" id="KW-1185">Reference proteome</keyword>
<dbReference type="Gene3D" id="3.10.20.90">
    <property type="entry name" value="Phosphatidylinositol 3-kinase Catalytic Subunit, Chain A, domain 1"/>
    <property type="match status" value="3"/>
</dbReference>
<reference evidence="4 5" key="1">
    <citation type="submission" date="2020-04" db="EMBL/GenBank/DDBJ databases">
        <authorList>
            <person name="Alioto T."/>
            <person name="Alioto T."/>
            <person name="Gomez Garrido J."/>
        </authorList>
    </citation>
    <scope>NUCLEOTIDE SEQUENCE [LARGE SCALE GENOMIC DNA]</scope>
</reference>
<dbReference type="CDD" id="cd01771">
    <property type="entry name" value="UBX_UBXN3A"/>
    <property type="match status" value="1"/>
</dbReference>
<feature type="compositionally biased region" description="Polar residues" evidence="2">
    <location>
        <begin position="1"/>
        <end position="10"/>
    </location>
</feature>
<evidence type="ECO:0000259" key="3">
    <source>
        <dbReference type="PROSITE" id="PS50033"/>
    </source>
</evidence>
<dbReference type="SUPFAM" id="SSF54236">
    <property type="entry name" value="Ubiquitin-like"/>
    <property type="match status" value="2"/>
</dbReference>
<dbReference type="InterPro" id="IPR033043">
    <property type="entry name" value="FAF1-like_UBX"/>
</dbReference>
<feature type="domain" description="UBX" evidence="3">
    <location>
        <begin position="516"/>
        <end position="593"/>
    </location>
</feature>
<dbReference type="OrthoDB" id="1920064at2759"/>
<dbReference type="Gene3D" id="3.40.30.10">
    <property type="entry name" value="Glutaredoxin"/>
    <property type="match status" value="1"/>
</dbReference>
<dbReference type="GO" id="GO:0036503">
    <property type="term" value="P:ERAD pathway"/>
    <property type="evidence" value="ECO:0007669"/>
    <property type="project" value="TreeGrafter"/>
</dbReference>
<evidence type="ECO:0000256" key="1">
    <source>
        <dbReference type="SAM" id="Coils"/>
    </source>
</evidence>
<proteinExistence type="predicted"/>
<evidence type="ECO:0000313" key="4">
    <source>
        <dbReference type="EMBL" id="CAB3362571.1"/>
    </source>
</evidence>
<dbReference type="AlphaFoldDB" id="A0A8S1C350"/>
<evidence type="ECO:0000313" key="5">
    <source>
        <dbReference type="Proteomes" id="UP000494165"/>
    </source>
</evidence>
<dbReference type="PROSITE" id="PS50033">
    <property type="entry name" value="UBX"/>
    <property type="match status" value="1"/>
</dbReference>
<protein>
    <recommendedName>
        <fullName evidence="3">UBX domain-containing protein</fullName>
    </recommendedName>
</protein>
<comment type="caution">
    <text evidence="4">The sequence shown here is derived from an EMBL/GenBank/DDBJ whole genome shotgun (WGS) entry which is preliminary data.</text>
</comment>
<dbReference type="GO" id="GO:0043130">
    <property type="term" value="F:ubiquitin binding"/>
    <property type="evidence" value="ECO:0007669"/>
    <property type="project" value="TreeGrafter"/>
</dbReference>
<dbReference type="CDD" id="cd17130">
    <property type="entry name" value="Ubl2_FAF1"/>
    <property type="match status" value="1"/>
</dbReference>
<organism evidence="4 5">
    <name type="scientific">Cloeon dipterum</name>
    <dbReference type="NCBI Taxonomy" id="197152"/>
    <lineage>
        <taxon>Eukaryota</taxon>
        <taxon>Metazoa</taxon>
        <taxon>Ecdysozoa</taxon>
        <taxon>Arthropoda</taxon>
        <taxon>Hexapoda</taxon>
        <taxon>Insecta</taxon>
        <taxon>Pterygota</taxon>
        <taxon>Palaeoptera</taxon>
        <taxon>Ephemeroptera</taxon>
        <taxon>Pisciforma</taxon>
        <taxon>Baetidae</taxon>
        <taxon>Cloeon</taxon>
    </lineage>
</organism>
<feature type="coiled-coil region" evidence="1">
    <location>
        <begin position="431"/>
        <end position="498"/>
    </location>
</feature>
<dbReference type="PANTHER" id="PTHR23322">
    <property type="entry name" value="FAS-ASSOCIATED PROTEIN"/>
    <property type="match status" value="1"/>
</dbReference>
<name>A0A8S1C350_9INSE</name>
<dbReference type="InterPro" id="IPR029071">
    <property type="entry name" value="Ubiquitin-like_domsf"/>
</dbReference>
<dbReference type="Pfam" id="PF21021">
    <property type="entry name" value="FAF1"/>
    <property type="match status" value="1"/>
</dbReference>
<dbReference type="SMART" id="SM00594">
    <property type="entry name" value="UAS"/>
    <property type="match status" value="1"/>
</dbReference>
<feature type="region of interest" description="Disordered" evidence="2">
    <location>
        <begin position="1"/>
        <end position="43"/>
    </location>
</feature>
<dbReference type="Pfam" id="PF00789">
    <property type="entry name" value="UBX"/>
    <property type="match status" value="1"/>
</dbReference>
<dbReference type="SUPFAM" id="SSF52833">
    <property type="entry name" value="Thioredoxin-like"/>
    <property type="match status" value="1"/>
</dbReference>
<dbReference type="GO" id="GO:0005634">
    <property type="term" value="C:nucleus"/>
    <property type="evidence" value="ECO:0007669"/>
    <property type="project" value="TreeGrafter"/>
</dbReference>
<dbReference type="InterPro" id="IPR036249">
    <property type="entry name" value="Thioredoxin-like_sf"/>
</dbReference>
<dbReference type="GO" id="GO:0005783">
    <property type="term" value="C:endoplasmic reticulum"/>
    <property type="evidence" value="ECO:0007669"/>
    <property type="project" value="TreeGrafter"/>
</dbReference>
<keyword evidence="1" id="KW-0175">Coiled coil</keyword>
<sequence length="596" mass="67709">MPQDSQTLPSEATDDIEMIEPALPSASTAPNVPGPSTSSSSDKITFHITHGEEEVDFVLSKKDQIECLKKLVGSKFSLPWCRIDLQGWRRPPASDKITFGDLRCPVFVPLVVVVLDPSPDTASASDETNLIERLTQTFTLNITCETTKKSYNLKFPGSRTIGEVKHDIFEVTDIPVRYQKWSGWPSSVTDRVTLACSGVVYPEHNLTLCRQPPVKESKKQKQQVVCIDDSDSSVGDYEDASESFNGDDDMLYMGSVETSRKVRNLIPEEVHDEIAGSISFMEEYVHRYGEAHPLFLQDTLGEAVKEAFNKSARERRPLVIYIHHDGSVLSNVFCTQVLNSEPVISYLSEHFVIWGWDFTHEQNKQMMLRAASQSLGPMAANLVRSIDLEHMPALVVANKIRSSIEIVSVMHGHLVVNELISNLMQVRDRFLESQQQEIMEENERMARERVLREQDEAYQASLEIDRAKEEAKRAQEVAKEKEEQMLQSQQRQEAAKMEARKAEASLRLPLEPPDIPGDNIARIRFRMPSGEFRTRRFDAHSPLQVVFDFLLVEGYPSEDYKVLSSWPRRDLTLLESSQTLQQARLCPQETVILEER</sequence>
<dbReference type="EMBL" id="CADEPI010000009">
    <property type="protein sequence ID" value="CAB3362571.1"/>
    <property type="molecule type" value="Genomic_DNA"/>
</dbReference>
<dbReference type="Proteomes" id="UP000494165">
    <property type="component" value="Unassembled WGS sequence"/>
</dbReference>
<dbReference type="InterPro" id="IPR006577">
    <property type="entry name" value="UAS"/>
</dbReference>
<dbReference type="SMART" id="SM00166">
    <property type="entry name" value="UBX"/>
    <property type="match status" value="1"/>
</dbReference>
<evidence type="ECO:0000256" key="2">
    <source>
        <dbReference type="SAM" id="MobiDB-lite"/>
    </source>
</evidence>
<dbReference type="PANTHER" id="PTHR23322:SF96">
    <property type="entry name" value="FAS-ASSOCIATED FACTOR 1"/>
    <property type="match status" value="1"/>
</dbReference>
<dbReference type="InterPro" id="IPR049483">
    <property type="entry name" value="FAF1_2-like_UAS"/>
</dbReference>
<dbReference type="InterPro" id="IPR001012">
    <property type="entry name" value="UBX_dom"/>
</dbReference>
<accession>A0A8S1C350</accession>
<feature type="compositionally biased region" description="Polar residues" evidence="2">
    <location>
        <begin position="25"/>
        <end position="43"/>
    </location>
</feature>